<evidence type="ECO:0000313" key="10">
    <source>
        <dbReference type="EMBL" id="EGC01764.1"/>
    </source>
</evidence>
<sequence length="992" mass="116772">MYGKWYEDFKQSTGLFEDDELFGSLDQLLHSSKNTFAMNRKLMAKAIDVSWVEAIENGLVHLDNVLRNPRRTIEDVEEIVPIALSRKITVESVKHLAQHTDLIQSFDAKTKKITPSKVLNVHKEESLATYENKFINTLVDRLYIFISTRYEKLAQVSRDEEVFTLGYDTSIDDGAGGRMKIEVKLETTSSLDSYNKSGYTVWQRVEKLKKAIEGYKGSELCQALGNTYVRPPIMRTNAIMKNVDLKACLMLWQYIESYEKVGYEINVKDTAVQPEAKYIEDFYKLVVLNLLLFRNYTEDDEKAKRLVEVSKPRGRNITPKVVKRFNGELSGDYSVVAEGVAGYVASEADFKIKKNLPEDIRKVFDEVNIVIDVEREFIKQMEEERKKAELQRLEEEKRQEEQRRIEEERRKELEKIRQRKEEEERRLKEMLEQKRREQEEADKQREREEAERQARLEDMRRREEEERKRREEEERIAAERERINQNKSNVRNELGEAEGLDKDEINNEPTEEELQKQAYEEVTEEEVNQVREAMEEQAEESEEEKEFEDPRAVAARLKLEQQRKEKERREAERAQRLKAEREYFENKPFRTIYKEYSRNPIYAIPRLIRYLLAVIFGIIPKDTDDPDLKRRLAEREEKKRQKAEELEKRNAMEVYYKKYAQTFKYRLLRSIDNYKFKKRKKAQMKGKPKPVFVPPNRTPEEQLAIDTEMKRLYKEYHVSIATKIGRWFEEQRRLYDLSHSNKRAEEERKLIAKIENKDADIPENTVDIEKKSSRIANIITTVILVAAIIFTAYVMICAARNKAVDVFGKCVLRVVTGSMEPSIHVGDYIMVEKTDTDKLAVGDVISFYSEQSDIYGMLVTHRIAGITDDHTFITRGDANPVNDSVEVRPERIVGRYTGKARFFIWVNSFADPKKILLICVMIPIGLVSIYELRTLAKLSREVSRKKQEEAAEYKQQLIREAIEKEKQRLAEEGWQPEEEEVTAVEPREDNET</sequence>
<gene>
    <name evidence="10" type="ORF">CUS_7882</name>
</gene>
<dbReference type="AlphaFoldDB" id="E9SFT3"/>
<protein>
    <recommendedName>
        <fullName evidence="5">Signal peptidase I</fullName>
        <ecNumber evidence="5">3.4.21.89</ecNumber>
    </recommendedName>
</protein>
<evidence type="ECO:0000256" key="7">
    <source>
        <dbReference type="SAM" id="Phobius"/>
    </source>
</evidence>
<feature type="compositionally biased region" description="Basic and acidic residues" evidence="6">
    <location>
        <begin position="430"/>
        <end position="484"/>
    </location>
</feature>
<evidence type="ECO:0000313" key="11">
    <source>
        <dbReference type="Proteomes" id="UP000004259"/>
    </source>
</evidence>
<organism evidence="10 11">
    <name type="scientific">Ruminococcus albus 8</name>
    <dbReference type="NCBI Taxonomy" id="246199"/>
    <lineage>
        <taxon>Bacteria</taxon>
        <taxon>Bacillati</taxon>
        <taxon>Bacillota</taxon>
        <taxon>Clostridia</taxon>
        <taxon>Eubacteriales</taxon>
        <taxon>Oscillospiraceae</taxon>
        <taxon>Ruminococcus</taxon>
    </lineage>
</organism>
<dbReference type="PRINTS" id="PR00728">
    <property type="entry name" value="SIGNALPTASE"/>
</dbReference>
<dbReference type="PANTHER" id="PTHR48134">
    <property type="entry name" value="GLYCOPROTEIN 96-92-RELATED-RELATED"/>
    <property type="match status" value="1"/>
</dbReference>
<proteinExistence type="predicted"/>
<dbReference type="Pfam" id="PF09823">
    <property type="entry name" value="DUF2357"/>
    <property type="match status" value="1"/>
</dbReference>
<dbReference type="Gene3D" id="2.10.109.10">
    <property type="entry name" value="Umud Fragment, subunit A"/>
    <property type="match status" value="1"/>
</dbReference>
<dbReference type="CDD" id="cd06530">
    <property type="entry name" value="S26_SPase_I"/>
    <property type="match status" value="1"/>
</dbReference>
<dbReference type="PANTHER" id="PTHR48134:SF2">
    <property type="entry name" value="OS04G0609100 PROTEIN"/>
    <property type="match status" value="1"/>
</dbReference>
<dbReference type="NCBIfam" id="TIGR02228">
    <property type="entry name" value="sigpep_I_arch"/>
    <property type="match status" value="1"/>
</dbReference>
<dbReference type="InterPro" id="IPR019533">
    <property type="entry name" value="Peptidase_S26"/>
</dbReference>
<dbReference type="GO" id="GO:0009003">
    <property type="term" value="F:signal peptidase activity"/>
    <property type="evidence" value="ECO:0007669"/>
    <property type="project" value="UniProtKB-EC"/>
</dbReference>
<keyword evidence="3 7" id="KW-1133">Transmembrane helix</keyword>
<keyword evidence="4 7" id="KW-0472">Membrane</keyword>
<evidence type="ECO:0000256" key="1">
    <source>
        <dbReference type="ARBA" id="ARBA00004370"/>
    </source>
</evidence>
<dbReference type="EMBL" id="ADKM02000122">
    <property type="protein sequence ID" value="EGC01764.1"/>
    <property type="molecule type" value="Genomic_DNA"/>
</dbReference>
<evidence type="ECO:0000259" key="8">
    <source>
        <dbReference type="Pfam" id="PF09823"/>
    </source>
</evidence>
<dbReference type="InterPro" id="IPR001733">
    <property type="entry name" value="Peptidase_S26B"/>
</dbReference>
<dbReference type="STRING" id="246199.CUS_7882"/>
<feature type="compositionally biased region" description="Acidic residues" evidence="6">
    <location>
        <begin position="535"/>
        <end position="547"/>
    </location>
</feature>
<comment type="caution">
    <text evidence="10">The sequence shown here is derived from an EMBL/GenBank/DDBJ whole genome shotgun (WGS) entry which is preliminary data.</text>
</comment>
<name>E9SFT3_RUMAL</name>
<feature type="domain" description="DUF2357" evidence="8">
    <location>
        <begin position="62"/>
        <end position="162"/>
    </location>
</feature>
<dbReference type="OrthoDB" id="1766940at2"/>
<evidence type="ECO:0000256" key="2">
    <source>
        <dbReference type="ARBA" id="ARBA00022692"/>
    </source>
</evidence>
<comment type="subcellular location">
    <subcellularLocation>
        <location evidence="1">Membrane</location>
    </subcellularLocation>
</comment>
<keyword evidence="11" id="KW-1185">Reference proteome</keyword>
<feature type="compositionally biased region" description="Acidic residues" evidence="6">
    <location>
        <begin position="974"/>
        <end position="984"/>
    </location>
</feature>
<dbReference type="eggNOG" id="COG0681">
    <property type="taxonomic scope" value="Bacteria"/>
</dbReference>
<feature type="transmembrane region" description="Helical" evidence="7">
    <location>
        <begin position="775"/>
        <end position="796"/>
    </location>
</feature>
<dbReference type="Pfam" id="PF10502">
    <property type="entry name" value="Peptidase_S26"/>
    <property type="match status" value="1"/>
</dbReference>
<feature type="region of interest" description="Disordered" evidence="6">
    <location>
        <begin position="430"/>
        <end position="551"/>
    </location>
</feature>
<accession>E9SFT3</accession>
<dbReference type="GO" id="GO:0006465">
    <property type="term" value="P:signal peptide processing"/>
    <property type="evidence" value="ECO:0007669"/>
    <property type="project" value="UniProtKB-UniRule"/>
</dbReference>
<dbReference type="InterPro" id="IPR036286">
    <property type="entry name" value="LexA/Signal_pep-like_sf"/>
</dbReference>
<evidence type="ECO:0000256" key="4">
    <source>
        <dbReference type="ARBA" id="ARBA00023136"/>
    </source>
</evidence>
<feature type="region of interest" description="Disordered" evidence="6">
    <location>
        <begin position="968"/>
        <end position="992"/>
    </location>
</feature>
<keyword evidence="10" id="KW-0378">Hydrolase</keyword>
<feature type="domain" description="Peptidase S26" evidence="9">
    <location>
        <begin position="789"/>
        <end position="851"/>
    </location>
</feature>
<keyword evidence="2 7" id="KW-0812">Transmembrane</keyword>
<dbReference type="GO" id="GO:0016020">
    <property type="term" value="C:membrane"/>
    <property type="evidence" value="ECO:0007669"/>
    <property type="project" value="UniProtKB-SubCell"/>
</dbReference>
<dbReference type="Proteomes" id="UP000004259">
    <property type="component" value="Unassembled WGS sequence"/>
</dbReference>
<dbReference type="SUPFAM" id="SSF51306">
    <property type="entry name" value="LexA/Signal peptidase"/>
    <property type="match status" value="1"/>
</dbReference>
<dbReference type="EC" id="3.4.21.89" evidence="5"/>
<evidence type="ECO:0000256" key="3">
    <source>
        <dbReference type="ARBA" id="ARBA00022989"/>
    </source>
</evidence>
<evidence type="ECO:0000259" key="9">
    <source>
        <dbReference type="Pfam" id="PF10502"/>
    </source>
</evidence>
<evidence type="ECO:0000256" key="6">
    <source>
        <dbReference type="SAM" id="MobiDB-lite"/>
    </source>
</evidence>
<reference evidence="10 11" key="1">
    <citation type="submission" date="2011-02" db="EMBL/GenBank/DDBJ databases">
        <authorList>
            <person name="Nelson K.E."/>
            <person name="Sutton G."/>
            <person name="Torralba M."/>
            <person name="Durkin S."/>
            <person name="Harkins D."/>
            <person name="Montgomery R."/>
            <person name="Ziemer C."/>
            <person name="Klaassens E."/>
            <person name="Ocuiv P."/>
            <person name="Morrison M."/>
        </authorList>
    </citation>
    <scope>NUCLEOTIDE SEQUENCE [LARGE SCALE GENOMIC DNA]</scope>
    <source>
        <strain evidence="10 11">8</strain>
    </source>
</reference>
<dbReference type="GO" id="GO:0004252">
    <property type="term" value="F:serine-type endopeptidase activity"/>
    <property type="evidence" value="ECO:0007669"/>
    <property type="project" value="UniProtKB-UniRule"/>
</dbReference>
<dbReference type="InterPro" id="IPR018633">
    <property type="entry name" value="DUF2357"/>
</dbReference>
<evidence type="ECO:0000256" key="5">
    <source>
        <dbReference type="NCBIfam" id="TIGR02228"/>
    </source>
</evidence>